<dbReference type="Pfam" id="PF03150">
    <property type="entry name" value="CCP_MauG"/>
    <property type="match status" value="1"/>
</dbReference>
<dbReference type="OrthoDB" id="9772811at2"/>
<dbReference type="InterPro" id="IPR051395">
    <property type="entry name" value="Cytochrome_c_Peroxidase/MauG"/>
</dbReference>
<name>A0A368KKG6_9BACT</name>
<proteinExistence type="predicted"/>
<dbReference type="PROSITE" id="PS51007">
    <property type="entry name" value="CYTC"/>
    <property type="match status" value="1"/>
</dbReference>
<evidence type="ECO:0000313" key="12">
    <source>
        <dbReference type="EMBL" id="RCS41268.1"/>
    </source>
</evidence>
<evidence type="ECO:0000256" key="7">
    <source>
        <dbReference type="ARBA" id="ARBA00023004"/>
    </source>
</evidence>
<comment type="caution">
    <text evidence="12">The sequence shown here is derived from an EMBL/GenBank/DDBJ whole genome shotgun (WGS) entry which is preliminary data.</text>
</comment>
<dbReference type="GO" id="GO:0042597">
    <property type="term" value="C:periplasmic space"/>
    <property type="evidence" value="ECO:0007669"/>
    <property type="project" value="UniProtKB-SubCell"/>
</dbReference>
<dbReference type="PANTHER" id="PTHR30600:SF10">
    <property type="entry name" value="BLL6722 PROTEIN"/>
    <property type="match status" value="1"/>
</dbReference>
<keyword evidence="12" id="KW-0575">Peroxidase</keyword>
<sequence length="410" mass="44876">MKSMCLALAIAAASLTLASSISAAPPSNTVTLGDSSLTAGIPGEGPLTVEQINKWLADPANHEELKITLPFGLDAAAGQITGLDKNPMTRAKIELGRQLYFDTRLSSDSTVSCASCHHPEKGWAFDTQFGVGVDGQEGNRNSPVSFNRILSGKQFWDGRAATLEEQAVGPIANPIEMANTHEVAVDTIKKIPGYKVQFEKIFDDGVNIDNVGKAIATFERAIVTGPAPYDYYEVVRSFQQQFPEEELKYLAEDDPELYKKYADALKGAAGMSESARRGREIFFSEKGKCTACHAGANFTDELYHNLGVGMNAKEPDLGRYEVTKDEKDKGAFKTPTIRNIAQSPPYMHDGSQKTLEEVVEWYVQGGHPNPYLSDKVQKLNLTEQDKTDLVNFMKACTGEFPQIEPGRLPK</sequence>
<feature type="binding site" description="covalent" evidence="8">
    <location>
        <position position="113"/>
    </location>
    <ligand>
        <name>heme c</name>
        <dbReference type="ChEBI" id="CHEBI:61717"/>
        <label>1</label>
    </ligand>
</feature>
<evidence type="ECO:0000313" key="13">
    <source>
        <dbReference type="Proteomes" id="UP000253562"/>
    </source>
</evidence>
<dbReference type="EMBL" id="QPEX01000045">
    <property type="protein sequence ID" value="RCS41268.1"/>
    <property type="molecule type" value="Genomic_DNA"/>
</dbReference>
<evidence type="ECO:0000256" key="2">
    <source>
        <dbReference type="ARBA" id="ARBA00022617"/>
    </source>
</evidence>
<dbReference type="Pfam" id="PF00034">
    <property type="entry name" value="Cytochrom_C"/>
    <property type="match status" value="1"/>
</dbReference>
<dbReference type="InterPro" id="IPR009056">
    <property type="entry name" value="Cyt_c-like_dom"/>
</dbReference>
<gene>
    <name evidence="12" type="ORF">DTL42_22130</name>
</gene>
<keyword evidence="5" id="KW-0574">Periplasm</keyword>
<evidence type="ECO:0000256" key="6">
    <source>
        <dbReference type="ARBA" id="ARBA00023002"/>
    </source>
</evidence>
<dbReference type="PIRSF" id="PIRSF000294">
    <property type="entry name" value="Cytochrome-c_peroxidase"/>
    <property type="match status" value="1"/>
</dbReference>
<dbReference type="Gene3D" id="1.10.760.10">
    <property type="entry name" value="Cytochrome c-like domain"/>
    <property type="match status" value="2"/>
</dbReference>
<keyword evidence="3 9" id="KW-0479">Metal-binding</keyword>
<evidence type="ECO:0000256" key="9">
    <source>
        <dbReference type="PIRSR" id="PIRSR000294-2"/>
    </source>
</evidence>
<dbReference type="SUPFAM" id="SSF46626">
    <property type="entry name" value="Cytochrome c"/>
    <property type="match status" value="2"/>
</dbReference>
<dbReference type="PANTHER" id="PTHR30600">
    <property type="entry name" value="CYTOCHROME C PEROXIDASE-RELATED"/>
    <property type="match status" value="1"/>
</dbReference>
<comment type="cofactor">
    <cofactor evidence="8">
        <name>heme</name>
        <dbReference type="ChEBI" id="CHEBI:30413"/>
    </cofactor>
    <text evidence="8">Binds 2 heme groups.</text>
</comment>
<dbReference type="GO" id="GO:0009055">
    <property type="term" value="F:electron transfer activity"/>
    <property type="evidence" value="ECO:0007669"/>
    <property type="project" value="InterPro"/>
</dbReference>
<reference evidence="12 13" key="1">
    <citation type="submission" date="2018-07" db="EMBL/GenBank/DDBJ databases">
        <title>Comparative genomes isolates from brazilian mangrove.</title>
        <authorList>
            <person name="De Araujo J.E."/>
            <person name="Taketani R.G."/>
            <person name="Silva M.C.P."/>
            <person name="Lourenco M.V."/>
            <person name="Oliveira V.M."/>
            <person name="Andreote F.D."/>
        </authorList>
    </citation>
    <scope>NUCLEOTIDE SEQUENCE [LARGE SCALE GENOMIC DNA]</scope>
    <source>
        <strain evidence="12 13">HEX PRIS-MGV</strain>
    </source>
</reference>
<dbReference type="GO" id="GO:0004130">
    <property type="term" value="F:cytochrome-c peroxidase activity"/>
    <property type="evidence" value="ECO:0007669"/>
    <property type="project" value="TreeGrafter"/>
</dbReference>
<evidence type="ECO:0000256" key="4">
    <source>
        <dbReference type="ARBA" id="ARBA00022729"/>
    </source>
</evidence>
<dbReference type="GO" id="GO:0046872">
    <property type="term" value="F:metal ion binding"/>
    <property type="evidence" value="ECO:0007669"/>
    <property type="project" value="UniProtKB-KW"/>
</dbReference>
<evidence type="ECO:0000256" key="5">
    <source>
        <dbReference type="ARBA" id="ARBA00022764"/>
    </source>
</evidence>
<dbReference type="RefSeq" id="WP_114372292.1">
    <property type="nucleotide sequence ID" value="NZ_QPEX01000045.1"/>
</dbReference>
<accession>A0A368KKG6</accession>
<evidence type="ECO:0000256" key="1">
    <source>
        <dbReference type="ARBA" id="ARBA00004418"/>
    </source>
</evidence>
<dbReference type="AlphaFoldDB" id="A0A368KKG6"/>
<dbReference type="Proteomes" id="UP000253562">
    <property type="component" value="Unassembled WGS sequence"/>
</dbReference>
<feature type="binding site" description="axial binding residue" evidence="9">
    <location>
        <position position="293"/>
    </location>
    <ligand>
        <name>heme c</name>
        <dbReference type="ChEBI" id="CHEBI:61717"/>
        <label>2</label>
    </ligand>
    <ligandPart>
        <name>Fe</name>
        <dbReference type="ChEBI" id="CHEBI:18248"/>
    </ligandPart>
</feature>
<keyword evidence="6" id="KW-0560">Oxidoreductase</keyword>
<keyword evidence="4 10" id="KW-0732">Signal</keyword>
<evidence type="ECO:0000256" key="10">
    <source>
        <dbReference type="SAM" id="SignalP"/>
    </source>
</evidence>
<dbReference type="InterPro" id="IPR004852">
    <property type="entry name" value="Di-haem_cyt_c_peroxidsae"/>
</dbReference>
<feature type="binding site" description="covalent" evidence="8">
    <location>
        <position position="292"/>
    </location>
    <ligand>
        <name>heme c</name>
        <dbReference type="ChEBI" id="CHEBI:61717"/>
        <label>2</label>
    </ligand>
</feature>
<organism evidence="12 13">
    <name type="scientific">Bremerella cremea</name>
    <dbReference type="NCBI Taxonomy" id="1031537"/>
    <lineage>
        <taxon>Bacteria</taxon>
        <taxon>Pseudomonadati</taxon>
        <taxon>Planctomycetota</taxon>
        <taxon>Planctomycetia</taxon>
        <taxon>Pirellulales</taxon>
        <taxon>Pirellulaceae</taxon>
        <taxon>Bremerella</taxon>
    </lineage>
</organism>
<dbReference type="GO" id="GO:0020037">
    <property type="term" value="F:heme binding"/>
    <property type="evidence" value="ECO:0007669"/>
    <property type="project" value="InterPro"/>
</dbReference>
<evidence type="ECO:0000259" key="11">
    <source>
        <dbReference type="PROSITE" id="PS51007"/>
    </source>
</evidence>
<protein>
    <submittedName>
        <fullName evidence="12">Cytochrome-c peroxidase</fullName>
    </submittedName>
</protein>
<comment type="subcellular location">
    <subcellularLocation>
        <location evidence="1">Periplasm</location>
    </subcellularLocation>
</comment>
<feature type="domain" description="Cytochrome c" evidence="11">
    <location>
        <begin position="273"/>
        <end position="397"/>
    </location>
</feature>
<feature type="chain" id="PRO_5016694564" evidence="10">
    <location>
        <begin position="24"/>
        <end position="410"/>
    </location>
</feature>
<evidence type="ECO:0000256" key="8">
    <source>
        <dbReference type="PIRSR" id="PIRSR000294-1"/>
    </source>
</evidence>
<keyword evidence="7 9" id="KW-0408">Iron</keyword>
<feature type="binding site" description="axial binding residue" evidence="9">
    <location>
        <position position="117"/>
    </location>
    <ligand>
        <name>heme c</name>
        <dbReference type="ChEBI" id="CHEBI:61717"/>
        <label>1</label>
    </ligand>
    <ligandPart>
        <name>Fe</name>
        <dbReference type="ChEBI" id="CHEBI:18248"/>
    </ligandPart>
</feature>
<dbReference type="InterPro" id="IPR036909">
    <property type="entry name" value="Cyt_c-like_dom_sf"/>
</dbReference>
<feature type="binding site" description="covalent" evidence="8">
    <location>
        <position position="289"/>
    </location>
    <ligand>
        <name>heme c</name>
        <dbReference type="ChEBI" id="CHEBI:61717"/>
        <label>2</label>
    </ligand>
</feature>
<keyword evidence="2 8" id="KW-0349">Heme</keyword>
<feature type="signal peptide" evidence="10">
    <location>
        <begin position="1"/>
        <end position="23"/>
    </location>
</feature>
<evidence type="ECO:0000256" key="3">
    <source>
        <dbReference type="ARBA" id="ARBA00022723"/>
    </source>
</evidence>
<comment type="PTM">
    <text evidence="8">Binds 2 heme groups per subunit.</text>
</comment>
<dbReference type="InterPro" id="IPR026259">
    <property type="entry name" value="MauG/Cytc_peroxidase"/>
</dbReference>
<feature type="binding site" description="covalent" evidence="8">
    <location>
        <position position="116"/>
    </location>
    <ligand>
        <name>heme c</name>
        <dbReference type="ChEBI" id="CHEBI:61717"/>
        <label>1</label>
    </ligand>
</feature>